<evidence type="ECO:0000313" key="2">
    <source>
        <dbReference type="WBParaSite" id="ACRNAN_scaffold2769.g9471.t1"/>
    </source>
</evidence>
<proteinExistence type="predicted"/>
<dbReference type="Proteomes" id="UP000887540">
    <property type="component" value="Unplaced"/>
</dbReference>
<organism evidence="1 2">
    <name type="scientific">Acrobeloides nanus</name>
    <dbReference type="NCBI Taxonomy" id="290746"/>
    <lineage>
        <taxon>Eukaryota</taxon>
        <taxon>Metazoa</taxon>
        <taxon>Ecdysozoa</taxon>
        <taxon>Nematoda</taxon>
        <taxon>Chromadorea</taxon>
        <taxon>Rhabditida</taxon>
        <taxon>Tylenchina</taxon>
        <taxon>Cephalobomorpha</taxon>
        <taxon>Cephaloboidea</taxon>
        <taxon>Cephalobidae</taxon>
        <taxon>Acrobeloides</taxon>
    </lineage>
</organism>
<reference evidence="2" key="1">
    <citation type="submission" date="2022-11" db="UniProtKB">
        <authorList>
            <consortium name="WormBaseParasite"/>
        </authorList>
    </citation>
    <scope>IDENTIFICATION</scope>
</reference>
<evidence type="ECO:0000313" key="1">
    <source>
        <dbReference type="Proteomes" id="UP000887540"/>
    </source>
</evidence>
<accession>A0A914DK77</accession>
<keyword evidence="1" id="KW-1185">Reference proteome</keyword>
<dbReference type="AlphaFoldDB" id="A0A914DK77"/>
<sequence>MRLDASEIRSHAFFAANSGICQPTEDSKDPKEMELVYDQPMRYRDKMIADDGPVSLCKWYSSTIGKEKDYNGYYNGYYFM</sequence>
<protein>
    <submittedName>
        <fullName evidence="2">Uncharacterized protein</fullName>
    </submittedName>
</protein>
<name>A0A914DK77_9BILA</name>
<dbReference type="WBParaSite" id="ACRNAN_scaffold2769.g9471.t1">
    <property type="protein sequence ID" value="ACRNAN_scaffold2769.g9471.t1"/>
    <property type="gene ID" value="ACRNAN_scaffold2769.g9471"/>
</dbReference>